<name>A0A3B0TN55_9ZZZZ</name>
<gene>
    <name evidence="1" type="ORF">MNBD_BACTEROID05-876</name>
</gene>
<protein>
    <submittedName>
        <fullName evidence="1">Uncharacterized protein</fullName>
    </submittedName>
</protein>
<dbReference type="EMBL" id="UOEN01000181">
    <property type="protein sequence ID" value="VAW13639.1"/>
    <property type="molecule type" value="Genomic_DNA"/>
</dbReference>
<accession>A0A3B0TN55</accession>
<dbReference type="AlphaFoldDB" id="A0A3B0TN55"/>
<organism evidence="1">
    <name type="scientific">hydrothermal vent metagenome</name>
    <dbReference type="NCBI Taxonomy" id="652676"/>
    <lineage>
        <taxon>unclassified sequences</taxon>
        <taxon>metagenomes</taxon>
        <taxon>ecological metagenomes</taxon>
    </lineage>
</organism>
<proteinExistence type="predicted"/>
<reference evidence="1" key="1">
    <citation type="submission" date="2018-06" db="EMBL/GenBank/DDBJ databases">
        <authorList>
            <person name="Zhirakovskaya E."/>
        </authorList>
    </citation>
    <scope>NUCLEOTIDE SEQUENCE</scope>
</reference>
<evidence type="ECO:0000313" key="1">
    <source>
        <dbReference type="EMBL" id="VAW13639.1"/>
    </source>
</evidence>
<sequence>MFKRVLVFTGGMLFVSQLCLATPTGLNNISTADVVPEKVLVFQTIVDVGKKAQSEYTTGFKYGLFKNLEVGLDGRIFPEASKEETLKGQFKYRFELGDSAAVALGVANLGDRSRLGWEDYYLSLSYDLDFLRVHAGGTLQRDNEGVFGGLDKTFSFFERDFVARMDIIQTNDGQNITSSAGFIYDLGHNFLLESWVSFPTQSGKKNVSTIKLDYVVSF</sequence>